<dbReference type="AlphaFoldDB" id="A0A1I5D3T4"/>
<dbReference type="Gene3D" id="3.40.50.12780">
    <property type="entry name" value="N-terminal domain of ligase-like"/>
    <property type="match status" value="1"/>
</dbReference>
<feature type="domain" description="AMP-dependent synthetase/ligase" evidence="2">
    <location>
        <begin position="23"/>
        <end position="187"/>
    </location>
</feature>
<sequence length="212" mass="22105">MHEYTAPGAVDIADDASLADAVTERARSEPDAVLLRRRVAGTWQPVPAAEFAARVAELAAGLIAAGVRAGDRLAILGRTRYEWTLVDYAAWTAGAVVVPIYETSSAEQARWILGDSGAVGVVVETAAHAETVGAVREHLPELAQVWQIEAGGLDELARAGRSVRPASSRGGGRRSAATASRPWSTPRAPPAGPRAASSPTATCSTSGRSRRC</sequence>
<name>A0A1I5D3T4_PSUAM</name>
<dbReference type="STRING" id="260086.SAMN05216207_10257"/>
<evidence type="ECO:0000313" key="4">
    <source>
        <dbReference type="Proteomes" id="UP000199614"/>
    </source>
</evidence>
<evidence type="ECO:0000256" key="1">
    <source>
        <dbReference type="SAM" id="MobiDB-lite"/>
    </source>
</evidence>
<evidence type="ECO:0000313" key="3">
    <source>
        <dbReference type="EMBL" id="SFN93807.1"/>
    </source>
</evidence>
<feature type="compositionally biased region" description="Low complexity" evidence="1">
    <location>
        <begin position="159"/>
        <end position="186"/>
    </location>
</feature>
<dbReference type="PANTHER" id="PTHR43767">
    <property type="entry name" value="LONG-CHAIN-FATTY-ACID--COA LIGASE"/>
    <property type="match status" value="1"/>
</dbReference>
<dbReference type="Pfam" id="PF00501">
    <property type="entry name" value="AMP-binding"/>
    <property type="match status" value="1"/>
</dbReference>
<dbReference type="InterPro" id="IPR042099">
    <property type="entry name" value="ANL_N_sf"/>
</dbReference>
<dbReference type="Proteomes" id="UP000199614">
    <property type="component" value="Unassembled WGS sequence"/>
</dbReference>
<feature type="compositionally biased region" description="Low complexity" evidence="1">
    <location>
        <begin position="193"/>
        <end position="206"/>
    </location>
</feature>
<dbReference type="EMBL" id="FOUY01000025">
    <property type="protein sequence ID" value="SFN93807.1"/>
    <property type="molecule type" value="Genomic_DNA"/>
</dbReference>
<dbReference type="SUPFAM" id="SSF56801">
    <property type="entry name" value="Acetyl-CoA synthetase-like"/>
    <property type="match status" value="1"/>
</dbReference>
<evidence type="ECO:0000259" key="2">
    <source>
        <dbReference type="Pfam" id="PF00501"/>
    </source>
</evidence>
<keyword evidence="4" id="KW-1185">Reference proteome</keyword>
<dbReference type="InterPro" id="IPR050237">
    <property type="entry name" value="ATP-dep_AMP-bd_enzyme"/>
</dbReference>
<feature type="region of interest" description="Disordered" evidence="1">
    <location>
        <begin position="159"/>
        <end position="212"/>
    </location>
</feature>
<gene>
    <name evidence="3" type="ORF">SAMN05216207_10257</name>
</gene>
<accession>A0A1I5D3T4</accession>
<protein>
    <submittedName>
        <fullName evidence="3">Long-chain acyl-CoA synthetase</fullName>
    </submittedName>
</protein>
<dbReference type="PANTHER" id="PTHR43767:SF1">
    <property type="entry name" value="NONRIBOSOMAL PEPTIDE SYNTHASE PES1 (EUROFUNG)-RELATED"/>
    <property type="match status" value="1"/>
</dbReference>
<dbReference type="InterPro" id="IPR000873">
    <property type="entry name" value="AMP-dep_synth/lig_dom"/>
</dbReference>
<organism evidence="3 4">
    <name type="scientific">Pseudonocardia ammonioxydans</name>
    <dbReference type="NCBI Taxonomy" id="260086"/>
    <lineage>
        <taxon>Bacteria</taxon>
        <taxon>Bacillati</taxon>
        <taxon>Actinomycetota</taxon>
        <taxon>Actinomycetes</taxon>
        <taxon>Pseudonocardiales</taxon>
        <taxon>Pseudonocardiaceae</taxon>
        <taxon>Pseudonocardia</taxon>
    </lineage>
</organism>
<reference evidence="3 4" key="1">
    <citation type="submission" date="2016-10" db="EMBL/GenBank/DDBJ databases">
        <authorList>
            <person name="de Groot N.N."/>
        </authorList>
    </citation>
    <scope>NUCLEOTIDE SEQUENCE [LARGE SCALE GENOMIC DNA]</scope>
    <source>
        <strain evidence="3 4">CGMCC 4.1877</strain>
    </source>
</reference>
<proteinExistence type="predicted"/>